<evidence type="ECO:0008006" key="4">
    <source>
        <dbReference type="Google" id="ProtNLM"/>
    </source>
</evidence>
<dbReference type="PANTHER" id="PTHR47691">
    <property type="entry name" value="REGULATOR-RELATED"/>
    <property type="match status" value="1"/>
</dbReference>
<accession>A0A211ZUW2</accession>
<feature type="compositionally biased region" description="Polar residues" evidence="1">
    <location>
        <begin position="244"/>
        <end position="258"/>
    </location>
</feature>
<sequence length="280" mass="31217">MDTESNRSRLTHESFTEDIRAAPEWRFSATGEADLGITLAAHSSRMLLDLSMPDECLTWCSTALAHIDERDRISLRGLRFQKALALSLMHTSENDYCLDDVIHQALEMGVALGARQSQPRLLAGLNIYLTRRDDFAAALEAAECFNAVAGESRDAVETVATEWMLRAPQHLIGRQRLGLEILDQGFSHANELGNRKIHYFGFDNGRRAIITRTWAAWPRGRPDRAIHYANEALDASIEPMPRSRSASLISTPPLSSSGCGPWSGQRRRSMRSLTSRRGIG</sequence>
<organism evidence="2 3">
    <name type="scientific">Inquilinus limosus</name>
    <dbReference type="NCBI Taxonomy" id="171674"/>
    <lineage>
        <taxon>Bacteria</taxon>
        <taxon>Pseudomonadati</taxon>
        <taxon>Pseudomonadota</taxon>
        <taxon>Alphaproteobacteria</taxon>
        <taxon>Rhodospirillales</taxon>
        <taxon>Rhodospirillaceae</taxon>
        <taxon>Inquilinus</taxon>
    </lineage>
</organism>
<comment type="caution">
    <text evidence="2">The sequence shown here is derived from an EMBL/GenBank/DDBJ whole genome shotgun (WGS) entry which is preliminary data.</text>
</comment>
<proteinExistence type="predicted"/>
<dbReference type="AlphaFoldDB" id="A0A211ZUW2"/>
<dbReference type="RefSeq" id="WP_088149042.1">
    <property type="nucleotide sequence ID" value="NZ_NHON01000001.1"/>
</dbReference>
<reference evidence="3" key="1">
    <citation type="submission" date="2017-05" db="EMBL/GenBank/DDBJ databases">
        <authorList>
            <person name="Macchi M."/>
            <person name="Festa S."/>
            <person name="Coppotelli B.M."/>
            <person name="Morelli I.S."/>
        </authorList>
    </citation>
    <scope>NUCLEOTIDE SEQUENCE [LARGE SCALE GENOMIC DNA]</scope>
    <source>
        <strain evidence="3">I</strain>
    </source>
</reference>
<feature type="compositionally biased region" description="Low complexity" evidence="1">
    <location>
        <begin position="271"/>
        <end position="280"/>
    </location>
</feature>
<dbReference type="PANTHER" id="PTHR47691:SF3">
    <property type="entry name" value="HTH-TYPE TRANSCRIPTIONAL REGULATOR RV0890C-RELATED"/>
    <property type="match status" value="1"/>
</dbReference>
<keyword evidence="3" id="KW-1185">Reference proteome</keyword>
<dbReference type="EMBL" id="NHON01000001">
    <property type="protein sequence ID" value="OWJ69055.1"/>
    <property type="molecule type" value="Genomic_DNA"/>
</dbReference>
<evidence type="ECO:0000256" key="1">
    <source>
        <dbReference type="SAM" id="MobiDB-lite"/>
    </source>
</evidence>
<name>A0A211ZUW2_9PROT</name>
<dbReference type="OrthoDB" id="4473689at2"/>
<evidence type="ECO:0000313" key="3">
    <source>
        <dbReference type="Proteomes" id="UP000196655"/>
    </source>
</evidence>
<gene>
    <name evidence="2" type="ORF">BWR60_00460</name>
</gene>
<evidence type="ECO:0000313" key="2">
    <source>
        <dbReference type="EMBL" id="OWJ69055.1"/>
    </source>
</evidence>
<feature type="region of interest" description="Disordered" evidence="1">
    <location>
        <begin position="244"/>
        <end position="280"/>
    </location>
</feature>
<dbReference type="Proteomes" id="UP000196655">
    <property type="component" value="Unassembled WGS sequence"/>
</dbReference>
<protein>
    <recommendedName>
        <fullName evidence="4">MalT-like TPR region domain-containing protein</fullName>
    </recommendedName>
</protein>